<reference evidence="6 9" key="2">
    <citation type="journal article" date="2012" name="PLoS Negl. Trop. Dis.">
        <title>The Genome of Mycobacterium Africanum West African 2 Reveals a Lineage-Specific Locus and Genome Erosion Common to the M. tuberculosis Complex.</title>
        <authorList>
            <person name="Bentley S.D."/>
            <person name="Comas I."/>
            <person name="Bryant J.M."/>
            <person name="Walker D."/>
            <person name="Smith N.H."/>
            <person name="Harris S.R."/>
            <person name="Thurston S."/>
            <person name="Gagneux S."/>
            <person name="Wood J."/>
            <person name="Antonio M."/>
            <person name="Quail M.A."/>
            <person name="Gehre F."/>
            <person name="Adegbola R.A."/>
            <person name="Parkhill J."/>
            <person name="de Jong B.C."/>
        </authorList>
    </citation>
    <scope>NUCLEOTIDE SEQUENCE [LARGE SCALE GENOMIC DNA]</scope>
    <source>
        <strain evidence="6 9">CIPT 140010059</strain>
    </source>
</reference>
<dbReference type="GO" id="GO:0003676">
    <property type="term" value="F:nucleic acid binding"/>
    <property type="evidence" value="ECO:0007669"/>
    <property type="project" value="InterPro"/>
</dbReference>
<evidence type="ECO:0000313" key="9">
    <source>
        <dbReference type="Proteomes" id="UP000008896"/>
    </source>
</evidence>
<sequence length="504" mass="54570">MKSAEEIMEILEAYDLTGSLRDAAELAGCSHHTVAEYVAARERGELTPGRAARREMLVDPYLDKLEEWVDRSRGKVRGDVAHEKLVALGYAGSQRTTRRAVAEVKAAYRAGRRRVHRPWITEPGMWFQYDFGDGPRVRGVGTQLFCAWLAWCRFRVVLALLDKTLPSVMAAIDTTLRVFGGVPTYALTDNEKTVTSEHVAGIPVRNAKMLDFARHYGLTIATCVPADPASKGGSENAVKIAKADLVPCEANLLPEYHSFAELQAACATFCQQVNNRPHRVTRRIPAEMLAEERARLHPLPAHPYTAAFGVTRTVPPNTAMITFEHGSYSVPHTLCGQTVWVRAHDQQVVVVHLGHAGPVEVARHQRTTPGNPRVDDAHFPPRPKGPLGRTPRAKTVAEAQFLALGDGAALWLTEAAAAGCSRIRAKMAGAVDLAALHDRGSVDRALGQAATAGRFGHGDLAAIVAHQAGDPDHHSASQPAHAGEYNSLAQGTGGWAKLGEQEAN</sequence>
<feature type="region of interest" description="Disordered" evidence="2">
    <location>
        <begin position="365"/>
        <end position="391"/>
    </location>
</feature>
<dbReference type="PANTHER" id="PTHR35004">
    <property type="entry name" value="TRANSPOSASE RV3428C-RELATED"/>
    <property type="match status" value="1"/>
</dbReference>
<reference evidence="6" key="1">
    <citation type="submission" date="2011-06" db="EMBL/GenBank/DDBJ databases">
        <authorList>
            <person name="Aslett M."/>
        </authorList>
    </citation>
    <scope>NUCLEOTIDE SEQUENCE</scope>
    <source>
        <strain evidence="6">CIPT 140010059</strain>
    </source>
</reference>
<dbReference type="KEGG" id="mce:MCAN_22771"/>
<dbReference type="GO" id="GO:0015074">
    <property type="term" value="P:DNA integration"/>
    <property type="evidence" value="ECO:0007669"/>
    <property type="project" value="InterPro"/>
</dbReference>
<organism evidence="6 9">
    <name type="scientific">Mycobacterium canettii (strain CIPT 140010059)</name>
    <dbReference type="NCBI Taxonomy" id="1048245"/>
    <lineage>
        <taxon>Bacteria</taxon>
        <taxon>Bacillati</taxon>
        <taxon>Actinomycetota</taxon>
        <taxon>Actinomycetes</taxon>
        <taxon>Mycobacteriales</taxon>
        <taxon>Mycobacteriaceae</taxon>
        <taxon>Mycobacterium</taxon>
        <taxon>Mycobacterium tuberculosis complex</taxon>
    </lineage>
</organism>
<feature type="domain" description="Integrase catalytic" evidence="3">
    <location>
        <begin position="114"/>
        <end position="293"/>
    </location>
</feature>
<dbReference type="Proteomes" id="UP000008896">
    <property type="component" value="Chromosome"/>
</dbReference>
<dbReference type="Gene3D" id="3.30.420.10">
    <property type="entry name" value="Ribonuclease H-like superfamily/Ribonuclease H"/>
    <property type="match status" value="1"/>
</dbReference>
<dbReference type="SUPFAM" id="SSF53098">
    <property type="entry name" value="Ribonuclease H-like"/>
    <property type="match status" value="1"/>
</dbReference>
<evidence type="ECO:0000313" key="5">
    <source>
        <dbReference type="EMBL" id="CCC44609.1"/>
    </source>
</evidence>
<dbReference type="RefSeq" id="WP_014000067.1">
    <property type="nucleotide sequence ID" value="NC_015848.1"/>
</dbReference>
<gene>
    <name evidence="4" type="ordered locus">MCAN_01541</name>
    <name evidence="5" type="ordered locus">MCAN_22771</name>
    <name evidence="6" type="ordered locus">MCAN_25541</name>
    <name evidence="7" type="ordered locus">MCAN_30431</name>
    <name evidence="8" type="ordered locus">MCAN_33361</name>
</gene>
<protein>
    <submittedName>
        <fullName evidence="6">Integrase, catalytic region</fullName>
    </submittedName>
</protein>
<dbReference type="KEGG" id="mce:MCAN_33361"/>
<dbReference type="KEGG" id="mce:MCAN_01541"/>
<name>A0AB72XMM4_MYCCP</name>
<dbReference type="EMBL" id="HE572590">
    <property type="protein sequence ID" value="CCC44885.1"/>
    <property type="molecule type" value="Genomic_DNA"/>
</dbReference>
<dbReference type="EMBL" id="HE572590">
    <property type="protein sequence ID" value="CCC44609.1"/>
    <property type="molecule type" value="Genomic_DNA"/>
</dbReference>
<proteinExistence type="inferred from homology"/>
<evidence type="ECO:0000259" key="3">
    <source>
        <dbReference type="PROSITE" id="PS50994"/>
    </source>
</evidence>
<dbReference type="InterPro" id="IPR054353">
    <property type="entry name" value="IstA-like_C"/>
</dbReference>
<dbReference type="InterPro" id="IPR001584">
    <property type="entry name" value="Integrase_cat-core"/>
</dbReference>
<dbReference type="EMBL" id="HE572590">
    <property type="protein sequence ID" value="CCC45374.1"/>
    <property type="molecule type" value="Genomic_DNA"/>
</dbReference>
<evidence type="ECO:0000313" key="6">
    <source>
        <dbReference type="EMBL" id="CCC44885.1"/>
    </source>
</evidence>
<dbReference type="Pfam" id="PF22483">
    <property type="entry name" value="Mu-transpos_C_2"/>
    <property type="match status" value="1"/>
</dbReference>
<evidence type="ECO:0000313" key="7">
    <source>
        <dbReference type="EMBL" id="CCC45374.1"/>
    </source>
</evidence>
<dbReference type="PROSITE" id="PS50994">
    <property type="entry name" value="INTEGRASE"/>
    <property type="match status" value="1"/>
</dbReference>
<comment type="similarity">
    <text evidence="1">Belongs to the transposase IS21/IS408/IS1162 family.</text>
</comment>
<evidence type="ECO:0000313" key="8">
    <source>
        <dbReference type="EMBL" id="CCC45667.1"/>
    </source>
</evidence>
<evidence type="ECO:0000256" key="1">
    <source>
        <dbReference type="ARBA" id="ARBA00009277"/>
    </source>
</evidence>
<dbReference type="EMBL" id="HE572590">
    <property type="protein sequence ID" value="CCC42495.1"/>
    <property type="molecule type" value="Genomic_DNA"/>
</dbReference>
<dbReference type="KEGG" id="mce:MCAN_30431"/>
<dbReference type="NCBIfam" id="NF033546">
    <property type="entry name" value="transpos_IS21"/>
    <property type="match status" value="1"/>
</dbReference>
<evidence type="ECO:0000256" key="2">
    <source>
        <dbReference type="SAM" id="MobiDB-lite"/>
    </source>
</evidence>
<reference evidence="6 9" key="3">
    <citation type="journal article" date="2013" name="Nat. Genet.">
        <title>Genomic analysis of smooth tubercle bacilli provides insights into ancestry and pathoadaptation of Mycobacterium tuberculosis.</title>
        <authorList>
            <person name="Supply P."/>
            <person name="Marceau M."/>
            <person name="Mangenot S."/>
            <person name="Roche D."/>
            <person name="Rouanet C."/>
            <person name="Khanna V."/>
            <person name="Majlessi L."/>
            <person name="Criscuolo A."/>
            <person name="Tap J."/>
            <person name="Pawlik A."/>
            <person name="Fiette L."/>
            <person name="Orgeur M."/>
            <person name="Fabre M."/>
            <person name="Parmentier C."/>
            <person name="Frigui W."/>
            <person name="Simeone R."/>
            <person name="Boritsch E.C."/>
            <person name="Debrie A.S."/>
            <person name="Willery E."/>
            <person name="Walker D."/>
            <person name="Quail M.A."/>
            <person name="Ma L."/>
            <person name="Bouchier C."/>
            <person name="Salvignol G."/>
            <person name="Sayes F."/>
            <person name="Cascioferro A."/>
            <person name="Seemann T."/>
            <person name="Barbe V."/>
            <person name="Locht C."/>
            <person name="Gutierrez M.C."/>
            <person name="Leclerc C."/>
            <person name="Bentley S.D."/>
            <person name="Stinear T.P."/>
            <person name="Brisse S."/>
            <person name="Medigue C."/>
            <person name="Parkhill J."/>
            <person name="Cruveiller S."/>
            <person name="Brosch R."/>
        </authorList>
    </citation>
    <scope>NUCLEOTIDE SEQUENCE [LARGE SCALE GENOMIC DNA]</scope>
    <source>
        <strain evidence="6 9">CIPT 140010059</strain>
    </source>
</reference>
<dbReference type="GeneID" id="45427308"/>
<accession>A0AB72XMM4</accession>
<dbReference type="InterPro" id="IPR036397">
    <property type="entry name" value="RNaseH_sf"/>
</dbReference>
<evidence type="ECO:0000313" key="4">
    <source>
        <dbReference type="EMBL" id="CCC42495.1"/>
    </source>
</evidence>
<dbReference type="AlphaFoldDB" id="A0AB72XMM4"/>
<dbReference type="KEGG" id="mce:MCAN_25541"/>
<dbReference type="EMBL" id="HE572590">
    <property type="protein sequence ID" value="CCC45667.1"/>
    <property type="molecule type" value="Genomic_DNA"/>
</dbReference>
<dbReference type="InterPro" id="IPR012337">
    <property type="entry name" value="RNaseH-like_sf"/>
</dbReference>